<reference evidence="7 8" key="1">
    <citation type="submission" date="2017-10" db="EMBL/GenBank/DDBJ databases">
        <title>Characterization of the Virulence Potential of Salmonella enterica Isolates Carrying Incompatibility Group FIB Plasmids using Caco-2 Intestinal Epithelial Cells.</title>
        <authorList>
            <person name="Sanad Y."/>
            <person name="Khajanchi B."/>
            <person name="Deck J."/>
            <person name="Cox J."/>
            <person name="Thaker R."/>
            <person name="Han J."/>
            <person name="Nayak R."/>
            <person name="Foley S."/>
        </authorList>
    </citation>
    <scope>NUCLEOTIDE SEQUENCE [LARGE SCALE GENOMIC DNA]</scope>
    <source>
        <strain evidence="7 8">SE853</strain>
    </source>
</reference>
<name>A0A7Z1KKH3_SALDU</name>
<evidence type="ECO:0000256" key="1">
    <source>
        <dbReference type="ARBA" id="ARBA00004429"/>
    </source>
</evidence>
<feature type="non-terminal residue" evidence="7">
    <location>
        <position position="1"/>
    </location>
</feature>
<evidence type="ECO:0000256" key="2">
    <source>
        <dbReference type="ARBA" id="ARBA00022519"/>
    </source>
</evidence>
<comment type="caution">
    <text evidence="7">The sequence shown here is derived from an EMBL/GenBank/DDBJ whole genome shotgun (WGS) entry which is preliminary data.</text>
</comment>
<dbReference type="Gene3D" id="1.20.1250.20">
    <property type="entry name" value="MFS general substrate transporter like domains"/>
    <property type="match status" value="1"/>
</dbReference>
<organism evidence="7 8">
    <name type="scientific">Salmonella dublin</name>
    <dbReference type="NCBI Taxonomy" id="98360"/>
    <lineage>
        <taxon>Bacteria</taxon>
        <taxon>Pseudomonadati</taxon>
        <taxon>Pseudomonadota</taxon>
        <taxon>Gammaproteobacteria</taxon>
        <taxon>Enterobacterales</taxon>
        <taxon>Enterobacteriaceae</taxon>
        <taxon>Salmonella</taxon>
    </lineage>
</organism>
<keyword evidence="2" id="KW-0997">Cell inner membrane</keyword>
<accession>A0A7Z1KKH3</accession>
<feature type="transmembrane region" description="Helical" evidence="6">
    <location>
        <begin position="60"/>
        <end position="85"/>
    </location>
</feature>
<keyword evidence="2" id="KW-1003">Cell membrane</keyword>
<dbReference type="AlphaFoldDB" id="A0A7Z1KKH3"/>
<dbReference type="GO" id="GO:0022857">
    <property type="term" value="F:transmembrane transporter activity"/>
    <property type="evidence" value="ECO:0007669"/>
    <property type="project" value="InterPro"/>
</dbReference>
<dbReference type="EMBL" id="PDOM01000784">
    <property type="protein sequence ID" value="PHP44834.1"/>
    <property type="molecule type" value="Genomic_DNA"/>
</dbReference>
<proteinExistence type="predicted"/>
<evidence type="ECO:0000256" key="3">
    <source>
        <dbReference type="ARBA" id="ARBA00022692"/>
    </source>
</evidence>
<dbReference type="InterPro" id="IPR036259">
    <property type="entry name" value="MFS_trans_sf"/>
</dbReference>
<dbReference type="Proteomes" id="UP000221568">
    <property type="component" value="Unassembled WGS sequence"/>
</dbReference>
<gene>
    <name evidence="7" type="primary">tppB</name>
    <name evidence="7" type="synonym">ydgR</name>
    <name evidence="7" type="ORF">CR088_30715</name>
</gene>
<dbReference type="GO" id="GO:0005886">
    <property type="term" value="C:plasma membrane"/>
    <property type="evidence" value="ECO:0007669"/>
    <property type="project" value="UniProtKB-SubCell"/>
</dbReference>
<keyword evidence="4 6" id="KW-1133">Transmembrane helix</keyword>
<dbReference type="Pfam" id="PF00854">
    <property type="entry name" value="PTR2"/>
    <property type="match status" value="1"/>
</dbReference>
<keyword evidence="3 6" id="KW-0812">Transmembrane</keyword>
<sequence>NPFWVVVASPVLAAIYTRLGSKGKDLTMPMKFTLGMFLCALGFLTAAAAGMWFADAQGLTSPWFIVLVYLFQSLGELLISALGLAM</sequence>
<evidence type="ECO:0000256" key="4">
    <source>
        <dbReference type="ARBA" id="ARBA00022989"/>
    </source>
</evidence>
<keyword evidence="5 6" id="KW-0472">Membrane</keyword>
<evidence type="ECO:0000313" key="8">
    <source>
        <dbReference type="Proteomes" id="UP000221568"/>
    </source>
</evidence>
<evidence type="ECO:0000256" key="6">
    <source>
        <dbReference type="SAM" id="Phobius"/>
    </source>
</evidence>
<evidence type="ECO:0000256" key="5">
    <source>
        <dbReference type="ARBA" id="ARBA00023136"/>
    </source>
</evidence>
<comment type="subcellular location">
    <subcellularLocation>
        <location evidence="1">Cell inner membrane</location>
        <topology evidence="1">Multi-pass membrane protein</topology>
    </subcellularLocation>
</comment>
<protein>
    <submittedName>
        <fullName evidence="7">Dipeptide/tripeptide permease</fullName>
    </submittedName>
</protein>
<dbReference type="InterPro" id="IPR000109">
    <property type="entry name" value="POT_fam"/>
</dbReference>
<evidence type="ECO:0000313" key="7">
    <source>
        <dbReference type="EMBL" id="PHP44834.1"/>
    </source>
</evidence>
<feature type="non-terminal residue" evidence="7">
    <location>
        <position position="86"/>
    </location>
</feature>
<feature type="transmembrane region" description="Helical" evidence="6">
    <location>
        <begin position="32"/>
        <end position="54"/>
    </location>
</feature>